<dbReference type="Gene3D" id="1.20.120.450">
    <property type="entry name" value="dinb family like domain"/>
    <property type="match status" value="1"/>
</dbReference>
<accession>A0ABP8E0R6</accession>
<dbReference type="InterPro" id="IPR034660">
    <property type="entry name" value="DinB/YfiT-like"/>
</dbReference>
<dbReference type="Pfam" id="PF12867">
    <property type="entry name" value="DinB_2"/>
    <property type="match status" value="1"/>
</dbReference>
<dbReference type="RefSeq" id="WP_344794461.1">
    <property type="nucleotide sequence ID" value="NZ_BAABAU010000001.1"/>
</dbReference>
<gene>
    <name evidence="2" type="ORF">GCM10022256_14020</name>
</gene>
<dbReference type="SUPFAM" id="SSF109854">
    <property type="entry name" value="DinB/YfiT-like putative metalloenzymes"/>
    <property type="match status" value="1"/>
</dbReference>
<proteinExistence type="predicted"/>
<dbReference type="Proteomes" id="UP001501594">
    <property type="component" value="Unassembled WGS sequence"/>
</dbReference>
<reference evidence="3" key="1">
    <citation type="journal article" date="2019" name="Int. J. Syst. Evol. Microbiol.">
        <title>The Global Catalogue of Microorganisms (GCM) 10K type strain sequencing project: providing services to taxonomists for standard genome sequencing and annotation.</title>
        <authorList>
            <consortium name="The Broad Institute Genomics Platform"/>
            <consortium name="The Broad Institute Genome Sequencing Center for Infectious Disease"/>
            <person name="Wu L."/>
            <person name="Ma J."/>
        </authorList>
    </citation>
    <scope>NUCLEOTIDE SEQUENCE [LARGE SCALE GENOMIC DNA]</scope>
    <source>
        <strain evidence="3">JCM 17442</strain>
    </source>
</reference>
<dbReference type="InterPro" id="IPR024775">
    <property type="entry name" value="DinB-like"/>
</dbReference>
<evidence type="ECO:0000313" key="2">
    <source>
        <dbReference type="EMBL" id="GAA4265790.1"/>
    </source>
</evidence>
<organism evidence="2 3">
    <name type="scientific">Frondihabitans peucedani</name>
    <dbReference type="NCBI Taxonomy" id="598626"/>
    <lineage>
        <taxon>Bacteria</taxon>
        <taxon>Bacillati</taxon>
        <taxon>Actinomycetota</taxon>
        <taxon>Actinomycetes</taxon>
        <taxon>Micrococcales</taxon>
        <taxon>Microbacteriaceae</taxon>
        <taxon>Frondihabitans</taxon>
    </lineage>
</organism>
<feature type="domain" description="DinB-like" evidence="1">
    <location>
        <begin position="46"/>
        <end position="168"/>
    </location>
</feature>
<evidence type="ECO:0000313" key="3">
    <source>
        <dbReference type="Proteomes" id="UP001501594"/>
    </source>
</evidence>
<sequence>MPIVPDTKNWTWVLHEPCPECGFDAARVAFREVPALVRENAAAWPALLRADGARDRPDTSTWSALEYGAHVRDVFRVFEGRLQLMLREDGPSFPDWDQDATAVADDYAAQDPETVARDLLAASESVARAFEGVADDELGRAGFRSDGSAFTVESLARYFAHDPVHHLHDVTA</sequence>
<keyword evidence="3" id="KW-1185">Reference proteome</keyword>
<protein>
    <submittedName>
        <fullName evidence="2">DinB family protein</fullName>
    </submittedName>
</protein>
<comment type="caution">
    <text evidence="2">The sequence shown here is derived from an EMBL/GenBank/DDBJ whole genome shotgun (WGS) entry which is preliminary data.</text>
</comment>
<name>A0ABP8E0R6_9MICO</name>
<evidence type="ECO:0000259" key="1">
    <source>
        <dbReference type="Pfam" id="PF12867"/>
    </source>
</evidence>
<dbReference type="EMBL" id="BAABAU010000001">
    <property type="protein sequence ID" value="GAA4265790.1"/>
    <property type="molecule type" value="Genomic_DNA"/>
</dbReference>